<keyword evidence="2" id="KW-1185">Reference proteome</keyword>
<sequence length="130" mass="14690">MLTIPPRTSNNLQLLDVSVLSPFQTFYAEAVKLVFLIKNPGKPLTIYNVSECVAYAYRKAMNPLSIQNAFRKYGIFPFDQGIFTETDFLSSEATNRPNPELCNILKQSNLASSSNQQCSTPSISESFYFW</sequence>
<reference evidence="1" key="1">
    <citation type="submission" date="2019-08" db="EMBL/GenBank/DDBJ databases">
        <title>The genome of the North American firefly Photinus pyralis.</title>
        <authorList>
            <consortium name="Photinus pyralis genome working group"/>
            <person name="Fallon T.R."/>
            <person name="Sander Lower S.E."/>
            <person name="Weng J.-K."/>
        </authorList>
    </citation>
    <scope>NUCLEOTIDE SEQUENCE</scope>
    <source>
        <strain evidence="1">TRF0915ILg1</strain>
        <tissue evidence="1">Whole body</tissue>
    </source>
</reference>
<evidence type="ECO:0000313" key="1">
    <source>
        <dbReference type="EMBL" id="KAF2879570.1"/>
    </source>
</evidence>
<dbReference type="EMBL" id="VTPC01091139">
    <property type="protein sequence ID" value="KAF2879570.1"/>
    <property type="molecule type" value="Genomic_DNA"/>
</dbReference>
<comment type="caution">
    <text evidence="1">The sequence shown here is derived from an EMBL/GenBank/DDBJ whole genome shotgun (WGS) entry which is preliminary data.</text>
</comment>
<dbReference type="Proteomes" id="UP000801492">
    <property type="component" value="Unassembled WGS sequence"/>
</dbReference>
<evidence type="ECO:0000313" key="2">
    <source>
        <dbReference type="Proteomes" id="UP000801492"/>
    </source>
</evidence>
<organism evidence="1 2">
    <name type="scientific">Ignelater luminosus</name>
    <name type="common">Cucubano</name>
    <name type="synonym">Pyrophorus luminosus</name>
    <dbReference type="NCBI Taxonomy" id="2038154"/>
    <lineage>
        <taxon>Eukaryota</taxon>
        <taxon>Metazoa</taxon>
        <taxon>Ecdysozoa</taxon>
        <taxon>Arthropoda</taxon>
        <taxon>Hexapoda</taxon>
        <taxon>Insecta</taxon>
        <taxon>Pterygota</taxon>
        <taxon>Neoptera</taxon>
        <taxon>Endopterygota</taxon>
        <taxon>Coleoptera</taxon>
        <taxon>Polyphaga</taxon>
        <taxon>Elateriformia</taxon>
        <taxon>Elateroidea</taxon>
        <taxon>Elateridae</taxon>
        <taxon>Agrypninae</taxon>
        <taxon>Pyrophorini</taxon>
        <taxon>Ignelater</taxon>
    </lineage>
</organism>
<gene>
    <name evidence="1" type="ORF">ILUMI_26595</name>
</gene>
<protein>
    <submittedName>
        <fullName evidence="1">Uncharacterized protein</fullName>
    </submittedName>
</protein>
<accession>A0A8K0FVW3</accession>
<dbReference type="AlphaFoldDB" id="A0A8K0FVW3"/>
<proteinExistence type="predicted"/>
<name>A0A8K0FVW3_IGNLU</name>
<dbReference type="OrthoDB" id="4327074at2759"/>